<dbReference type="InterPro" id="IPR011990">
    <property type="entry name" value="TPR-like_helical_dom_sf"/>
</dbReference>
<name>A0A820G0Y7_9BILA</name>
<dbReference type="Proteomes" id="UP000663874">
    <property type="component" value="Unassembled WGS sequence"/>
</dbReference>
<dbReference type="EMBL" id="CAJOBE010025928">
    <property type="protein sequence ID" value="CAF4270582.1"/>
    <property type="molecule type" value="Genomic_DNA"/>
</dbReference>
<gene>
    <name evidence="1" type="ORF">FNK824_LOCUS39471</name>
</gene>
<proteinExistence type="predicted"/>
<reference evidence="1" key="1">
    <citation type="submission" date="2021-02" db="EMBL/GenBank/DDBJ databases">
        <authorList>
            <person name="Nowell W R."/>
        </authorList>
    </citation>
    <scope>NUCLEOTIDE SEQUENCE</scope>
</reference>
<dbReference type="SUPFAM" id="SSF48452">
    <property type="entry name" value="TPR-like"/>
    <property type="match status" value="1"/>
</dbReference>
<feature type="non-terminal residue" evidence="1">
    <location>
        <position position="60"/>
    </location>
</feature>
<evidence type="ECO:0000313" key="2">
    <source>
        <dbReference type="Proteomes" id="UP000663874"/>
    </source>
</evidence>
<sequence>MRKDIPQPCLRITYGIVLANAGKQEQAERYFLNVLKELPANDPLVTHCYHQLGNVLDDRG</sequence>
<accession>A0A820G0Y7</accession>
<organism evidence="1 2">
    <name type="scientific">Rotaria sordida</name>
    <dbReference type="NCBI Taxonomy" id="392033"/>
    <lineage>
        <taxon>Eukaryota</taxon>
        <taxon>Metazoa</taxon>
        <taxon>Spiralia</taxon>
        <taxon>Gnathifera</taxon>
        <taxon>Rotifera</taxon>
        <taxon>Eurotatoria</taxon>
        <taxon>Bdelloidea</taxon>
        <taxon>Philodinida</taxon>
        <taxon>Philodinidae</taxon>
        <taxon>Rotaria</taxon>
    </lineage>
</organism>
<evidence type="ECO:0008006" key="3">
    <source>
        <dbReference type="Google" id="ProtNLM"/>
    </source>
</evidence>
<dbReference type="AlphaFoldDB" id="A0A820G0Y7"/>
<dbReference type="Gene3D" id="1.25.40.10">
    <property type="entry name" value="Tetratricopeptide repeat domain"/>
    <property type="match status" value="1"/>
</dbReference>
<comment type="caution">
    <text evidence="1">The sequence shown here is derived from an EMBL/GenBank/DDBJ whole genome shotgun (WGS) entry which is preliminary data.</text>
</comment>
<evidence type="ECO:0000313" key="1">
    <source>
        <dbReference type="EMBL" id="CAF4270582.1"/>
    </source>
</evidence>
<protein>
    <recommendedName>
        <fullName evidence="3">Tetratricopeptide repeat protein</fullName>
    </recommendedName>
</protein>